<evidence type="ECO:0000313" key="1">
    <source>
        <dbReference type="EMBL" id="KKK69316.1"/>
    </source>
</evidence>
<dbReference type="EMBL" id="LAZR01058707">
    <property type="protein sequence ID" value="KKK69316.1"/>
    <property type="molecule type" value="Genomic_DNA"/>
</dbReference>
<name>A0A0F9AAR1_9ZZZZ</name>
<dbReference type="AlphaFoldDB" id="A0A0F9AAR1"/>
<proteinExistence type="predicted"/>
<reference evidence="1" key="1">
    <citation type="journal article" date="2015" name="Nature">
        <title>Complex archaea that bridge the gap between prokaryotes and eukaryotes.</title>
        <authorList>
            <person name="Spang A."/>
            <person name="Saw J.H."/>
            <person name="Jorgensen S.L."/>
            <person name="Zaremba-Niedzwiedzka K."/>
            <person name="Martijn J."/>
            <person name="Lind A.E."/>
            <person name="van Eijk R."/>
            <person name="Schleper C."/>
            <person name="Guy L."/>
            <person name="Ettema T.J."/>
        </authorList>
    </citation>
    <scope>NUCLEOTIDE SEQUENCE</scope>
</reference>
<sequence>MRQREEPDMVKETVYTSLPNDRIFRATLQPGERLDGWVCSRCQQDKTYMFSYQLKESVGVSWEESWWCEDCVQEEGLIW</sequence>
<gene>
    <name evidence="1" type="ORF">LCGC14_2935250</name>
</gene>
<organism evidence="1">
    <name type="scientific">marine sediment metagenome</name>
    <dbReference type="NCBI Taxonomy" id="412755"/>
    <lineage>
        <taxon>unclassified sequences</taxon>
        <taxon>metagenomes</taxon>
        <taxon>ecological metagenomes</taxon>
    </lineage>
</organism>
<protein>
    <submittedName>
        <fullName evidence="1">Uncharacterized protein</fullName>
    </submittedName>
</protein>
<accession>A0A0F9AAR1</accession>
<comment type="caution">
    <text evidence="1">The sequence shown here is derived from an EMBL/GenBank/DDBJ whole genome shotgun (WGS) entry which is preliminary data.</text>
</comment>